<name>A0ABV5EMM7_9ACTN</name>
<evidence type="ECO:0000313" key="3">
    <source>
        <dbReference type="Proteomes" id="UP001585080"/>
    </source>
</evidence>
<reference evidence="2 3" key="1">
    <citation type="submission" date="2024-01" db="EMBL/GenBank/DDBJ databases">
        <title>Genome mining of biosynthetic gene clusters to explore secondary metabolites of Streptomyces sp.</title>
        <authorList>
            <person name="Baig A."/>
            <person name="Ajitkumar Shintre N."/>
            <person name="Kumar H."/>
            <person name="Anbarasu A."/>
            <person name="Ramaiah S."/>
        </authorList>
    </citation>
    <scope>NUCLEOTIDE SEQUENCE [LARGE SCALE GENOMIC DNA]</scope>
    <source>
        <strain evidence="2 3">A57</strain>
    </source>
</reference>
<dbReference type="RefSeq" id="WP_376736321.1">
    <property type="nucleotide sequence ID" value="NZ_JAYMRP010000059.1"/>
</dbReference>
<evidence type="ECO:0000313" key="2">
    <source>
        <dbReference type="EMBL" id="MFB8777888.1"/>
    </source>
</evidence>
<dbReference type="InterPro" id="IPR004255">
    <property type="entry name" value="O-acyltransferase_WSD1_N"/>
</dbReference>
<dbReference type="Pfam" id="PF03007">
    <property type="entry name" value="WS_DGAT_cat"/>
    <property type="match status" value="1"/>
</dbReference>
<keyword evidence="3" id="KW-1185">Reference proteome</keyword>
<dbReference type="SUPFAM" id="SSF52777">
    <property type="entry name" value="CoA-dependent acyltransferases"/>
    <property type="match status" value="1"/>
</dbReference>
<dbReference type="Proteomes" id="UP001585080">
    <property type="component" value="Unassembled WGS sequence"/>
</dbReference>
<feature type="domain" description="O-acyltransferase WSD1-like N-terminal" evidence="1">
    <location>
        <begin position="48"/>
        <end position="171"/>
    </location>
</feature>
<gene>
    <name evidence="2" type="ORF">VSS16_35140</name>
</gene>
<accession>A0ABV5EMM7</accession>
<organism evidence="2 3">
    <name type="scientific">Streptomyces broussonetiae</name>
    <dbReference type="NCBI Taxonomy" id="2686304"/>
    <lineage>
        <taxon>Bacteria</taxon>
        <taxon>Bacillati</taxon>
        <taxon>Actinomycetota</taxon>
        <taxon>Actinomycetes</taxon>
        <taxon>Kitasatosporales</taxon>
        <taxon>Streptomycetaceae</taxon>
        <taxon>Streptomyces</taxon>
    </lineage>
</organism>
<evidence type="ECO:0000259" key="1">
    <source>
        <dbReference type="Pfam" id="PF03007"/>
    </source>
</evidence>
<proteinExistence type="predicted"/>
<sequence length="417" mass="43872">MTRAHPGTGGGLPPSLPMATADVAYHVATRGRPLPVVFVFWFPGRPPTLDAVRARVAERAHRIPSLRYGIVRDRKVFRRADRLPVEQYVHEAGLPGDDDGSAAARMMLTHPMAGGGRPPWDVWLLHGPGDDGYALCYRTDHALQDGVGACHAVRALLDDHPVGGPAPARLARPTARGVLGALGDVVTSLRTGHHPMPALDAAGGGGSPGVSHTRTPLARLRSIGRAHGGTVNDVYLAALAHAVHAWHLKDTGAVHPPLPVVIPISVRAAGEECAPGNRMVVARLLLPSDEPSPQRALARVMAATGRLRGSRQRDAMRLLLSASPRAVGARIGTRMVNGAVVAGPASSVNFGQALVHQGATSRAATVFSTLASAVPWVVTLTSQHDTACLTVVHDAALTTAHELTDLWQAALLELERP</sequence>
<comment type="caution">
    <text evidence="2">The sequence shown here is derived from an EMBL/GenBank/DDBJ whole genome shotgun (WGS) entry which is preliminary data.</text>
</comment>
<protein>
    <submittedName>
        <fullName evidence="2">Wax ester/triacylglycerol synthase domain-containing protein</fullName>
    </submittedName>
</protein>
<dbReference type="EMBL" id="JAYMRP010000059">
    <property type="protein sequence ID" value="MFB8777888.1"/>
    <property type="molecule type" value="Genomic_DNA"/>
</dbReference>